<sequence>MRCMNQSTFLQNYVYALEHDFCSPTGEPATWAIGYPKYWGQEAAKIQLEGQANALALSPDSKIIAVGIDTEIHIFDADTRKRIEVLRGHTGTVEKVKFAPEIINTVDSEDTRYILVSTGEELEESDGDSDRHEGCDFGIIILWELDERGRLRQKKEKPVDIDTLTSRTLQPLMSDLVSNHGWKSDEKAMGALDQAMKKALRKALHLHEQESKHYLRGELASFGSPTFSSDGKTLIYLSQNETTQHGPRDPALLPCLNLWDMQTRSLRHRLLGHTDAIMWAGMSPDNSLVASIAWDGRARVWDANSGACIHVLVSVDGQLWSGAFSPDSKYLAVSQGSPRTYIHVYDLRTGQSVSRFDGFRRWARTLAWSPDGTVLAGGGDGGTVRLWDPLNGEERMRWRLAFEDSLMRSFAGIQSVQFVDKGKKLVFRTQEGTVETYDIESNLKQQFTRRAEDRIDRSPMAKMAVSSDARLLVVPDADGGLRLWGL</sequence>
<evidence type="ECO:0000313" key="5">
    <source>
        <dbReference type="Proteomes" id="UP000253845"/>
    </source>
</evidence>
<dbReference type="SMART" id="SM00320">
    <property type="entry name" value="WD40"/>
    <property type="match status" value="5"/>
</dbReference>
<keyword evidence="1 3" id="KW-0853">WD repeat</keyword>
<dbReference type="InterPro" id="IPR001680">
    <property type="entry name" value="WD40_rpt"/>
</dbReference>
<accession>A0A370BZZ7</accession>
<dbReference type="PROSITE" id="PS00678">
    <property type="entry name" value="WD_REPEATS_1"/>
    <property type="match status" value="1"/>
</dbReference>
<organism evidence="4 5">
    <name type="scientific">Aspergillus niger ATCC 13496</name>
    <dbReference type="NCBI Taxonomy" id="1353008"/>
    <lineage>
        <taxon>Eukaryota</taxon>
        <taxon>Fungi</taxon>
        <taxon>Dikarya</taxon>
        <taxon>Ascomycota</taxon>
        <taxon>Pezizomycotina</taxon>
        <taxon>Eurotiomycetes</taxon>
        <taxon>Eurotiomycetidae</taxon>
        <taxon>Eurotiales</taxon>
        <taxon>Aspergillaceae</taxon>
        <taxon>Aspergillus</taxon>
        <taxon>Aspergillus subgen. Circumdati</taxon>
    </lineage>
</organism>
<evidence type="ECO:0000256" key="2">
    <source>
        <dbReference type="ARBA" id="ARBA00022737"/>
    </source>
</evidence>
<evidence type="ECO:0000256" key="3">
    <source>
        <dbReference type="PROSITE-ProRule" id="PRU00221"/>
    </source>
</evidence>
<dbReference type="Gene3D" id="2.130.10.10">
    <property type="entry name" value="YVTN repeat-like/Quinoprotein amine dehydrogenase"/>
    <property type="match status" value="2"/>
</dbReference>
<dbReference type="VEuPathDB" id="FungiDB:M747DRAFT_296730"/>
<dbReference type="PANTHER" id="PTHR22847:SF744">
    <property type="entry name" value="DYNEIN ASSEMBLY FACTOR WITH WD REPEATS 1"/>
    <property type="match status" value="1"/>
</dbReference>
<evidence type="ECO:0000313" key="4">
    <source>
        <dbReference type="EMBL" id="RDH19139.1"/>
    </source>
</evidence>
<dbReference type="SUPFAM" id="SSF50978">
    <property type="entry name" value="WD40 repeat-like"/>
    <property type="match status" value="1"/>
</dbReference>
<protein>
    <submittedName>
        <fullName evidence="4">WD40 repeat-like protein</fullName>
    </submittedName>
</protein>
<keyword evidence="2" id="KW-0677">Repeat</keyword>
<evidence type="ECO:0000256" key="1">
    <source>
        <dbReference type="ARBA" id="ARBA00022574"/>
    </source>
</evidence>
<dbReference type="Pfam" id="PF07676">
    <property type="entry name" value="PD40"/>
    <property type="match status" value="1"/>
</dbReference>
<dbReference type="InterPro" id="IPR036322">
    <property type="entry name" value="WD40_repeat_dom_sf"/>
</dbReference>
<name>A0A370BZZ7_ASPNG</name>
<dbReference type="Pfam" id="PF00400">
    <property type="entry name" value="WD40"/>
    <property type="match status" value="2"/>
</dbReference>
<feature type="repeat" description="WD" evidence="3">
    <location>
        <begin position="356"/>
        <end position="397"/>
    </location>
</feature>
<gene>
    <name evidence="4" type="ORF">M747DRAFT_296730</name>
</gene>
<dbReference type="Proteomes" id="UP000253845">
    <property type="component" value="Unassembled WGS sequence"/>
</dbReference>
<feature type="repeat" description="WD" evidence="3">
    <location>
        <begin position="270"/>
        <end position="311"/>
    </location>
</feature>
<dbReference type="InterPro" id="IPR011659">
    <property type="entry name" value="WD40"/>
</dbReference>
<dbReference type="PANTHER" id="PTHR22847">
    <property type="entry name" value="WD40 REPEAT PROTEIN"/>
    <property type="match status" value="1"/>
</dbReference>
<proteinExistence type="predicted"/>
<dbReference type="EMBL" id="KZ851920">
    <property type="protein sequence ID" value="RDH19139.1"/>
    <property type="molecule type" value="Genomic_DNA"/>
</dbReference>
<dbReference type="PROSITE" id="PS50082">
    <property type="entry name" value="WD_REPEATS_2"/>
    <property type="match status" value="2"/>
</dbReference>
<dbReference type="AlphaFoldDB" id="A0A370BZZ7"/>
<dbReference type="InterPro" id="IPR015943">
    <property type="entry name" value="WD40/YVTN_repeat-like_dom_sf"/>
</dbReference>
<dbReference type="InterPro" id="IPR019775">
    <property type="entry name" value="WD40_repeat_CS"/>
</dbReference>
<reference evidence="4 5" key="1">
    <citation type="submission" date="2018-07" db="EMBL/GenBank/DDBJ databases">
        <title>Section-level genome sequencing of Aspergillus section Nigri to investigate inter- and intra-species variation.</title>
        <authorList>
            <consortium name="DOE Joint Genome Institute"/>
            <person name="Vesth T.C."/>
            <person name="Nybo J.L."/>
            <person name="Theobald S."/>
            <person name="Frisvad J.C."/>
            <person name="Larsen T.O."/>
            <person name="Nielsen K.F."/>
            <person name="Hoof J.B."/>
            <person name="Brandl J."/>
            <person name="Salamov A."/>
            <person name="Riley R."/>
            <person name="Gladden J.M."/>
            <person name="Phatale P."/>
            <person name="Nielsen M.T."/>
            <person name="Lyhne E.K."/>
            <person name="Kogle M.E."/>
            <person name="Strasser K."/>
            <person name="McDonnell E."/>
            <person name="Barry K."/>
            <person name="Clum A."/>
            <person name="Chen C."/>
            <person name="Nolan M."/>
            <person name="Sandor L."/>
            <person name="Kuo A."/>
            <person name="Lipzen A."/>
            <person name="Hainaut M."/>
            <person name="Drula E."/>
            <person name="Tsang A."/>
            <person name="Magnuson J.K."/>
            <person name="Henrissat B."/>
            <person name="Wiebenga A."/>
            <person name="Simmons B.A."/>
            <person name="Makela M.R."/>
            <person name="De vries R.P."/>
            <person name="Grigoriev I.V."/>
            <person name="Mortensen U.H."/>
            <person name="Baker S.E."/>
            <person name="Andersen M.R."/>
        </authorList>
    </citation>
    <scope>NUCLEOTIDE SEQUENCE [LARGE SCALE GENOMIC DNA]</scope>
    <source>
        <strain evidence="4 5">ATCC 13496</strain>
    </source>
</reference>
<dbReference type="PROSITE" id="PS50294">
    <property type="entry name" value="WD_REPEATS_REGION"/>
    <property type="match status" value="2"/>
</dbReference>